<dbReference type="Pfam" id="PF22694">
    <property type="entry name" value="CtpB_N-like"/>
    <property type="match status" value="1"/>
</dbReference>
<dbReference type="Gene3D" id="3.30.750.44">
    <property type="match status" value="1"/>
</dbReference>
<dbReference type="SUPFAM" id="SSF52096">
    <property type="entry name" value="ClpP/crotonase"/>
    <property type="match status" value="1"/>
</dbReference>
<evidence type="ECO:0000256" key="4">
    <source>
        <dbReference type="ARBA" id="ARBA00022825"/>
    </source>
</evidence>
<evidence type="ECO:0000256" key="5">
    <source>
        <dbReference type="RuleBase" id="RU004404"/>
    </source>
</evidence>
<dbReference type="GO" id="GO:0006508">
    <property type="term" value="P:proteolysis"/>
    <property type="evidence" value="ECO:0007669"/>
    <property type="project" value="UniProtKB-KW"/>
</dbReference>
<dbReference type="InterPro" id="IPR036034">
    <property type="entry name" value="PDZ_sf"/>
</dbReference>
<evidence type="ECO:0000313" key="9">
    <source>
        <dbReference type="Proteomes" id="UP000676456"/>
    </source>
</evidence>
<dbReference type="CDD" id="cd06782">
    <property type="entry name" value="cpPDZ_CPP-like"/>
    <property type="match status" value="1"/>
</dbReference>
<dbReference type="InterPro" id="IPR036366">
    <property type="entry name" value="PGBDSf"/>
</dbReference>
<dbReference type="Gene3D" id="2.30.42.10">
    <property type="match status" value="1"/>
</dbReference>
<dbReference type="CDD" id="cd07560">
    <property type="entry name" value="Peptidase_S41_CPP"/>
    <property type="match status" value="1"/>
</dbReference>
<proteinExistence type="inferred from homology"/>
<sequence length="493" mass="54396">MKVVNRLEEEKNLENSSEQQTYIRMKKFKFIMLIFILVFSTAGITLGALSFGDEKAVNVGIPERKEFSKLYKAYDVLEGKYFQGIDNEILINGAIEGMVKSLDDPYSDYMSKEDNEKFQESISSSFEGIGAEIQEQKGNIVVVSPIKGSPAEKAGIMPNDKIITVDDKSIQGMSVSEAVLLIRGKKGTKVSLSIHRPGKKEEIKVTLIRDEIPINTVYSEMLKNGVAKISITSFSSHTDKDLASALDEMKDKGMKSLILDLRRNPGGLLDQAISISNLFVPNGNKLFQVAYRDGSIEEFVAKDGKKITVPTAVLIDGGSASAAEILAAAVSESANVPLIGEKSFGKGTVQTTEEFSDGSNIKYTMAKWLTPSGTWIHKKGIKPDIKVLLPDYANLPYIDPEIELKKSSMSNEVKAAKEMLKVLGYNPGKVDAYYNEETEKAVKDFQKAEKLKVTGILSGETTNELMTKLRDHLQKNDPQVKKAVEVLTKNKKK</sequence>
<dbReference type="EMBL" id="JAGYPN010000001">
    <property type="protein sequence ID" value="MBS4222109.1"/>
    <property type="molecule type" value="Genomic_DNA"/>
</dbReference>
<dbReference type="InterPro" id="IPR002477">
    <property type="entry name" value="Peptidoglycan-bd-like"/>
</dbReference>
<dbReference type="Pfam" id="PF01471">
    <property type="entry name" value="PG_binding_1"/>
    <property type="match status" value="1"/>
</dbReference>
<feature type="transmembrane region" description="Helical" evidence="6">
    <location>
        <begin position="30"/>
        <end position="51"/>
    </location>
</feature>
<dbReference type="Pfam" id="PF13180">
    <property type="entry name" value="PDZ_2"/>
    <property type="match status" value="1"/>
</dbReference>
<evidence type="ECO:0000313" key="8">
    <source>
        <dbReference type="EMBL" id="MBS4222109.1"/>
    </source>
</evidence>
<keyword evidence="6" id="KW-0472">Membrane</keyword>
<keyword evidence="6" id="KW-1133">Transmembrane helix</keyword>
<dbReference type="SMART" id="SM00228">
    <property type="entry name" value="PDZ"/>
    <property type="match status" value="1"/>
</dbReference>
<dbReference type="Gene3D" id="1.10.101.10">
    <property type="entry name" value="PGBD-like superfamily/PGBD"/>
    <property type="match status" value="1"/>
</dbReference>
<dbReference type="GO" id="GO:0004175">
    <property type="term" value="F:endopeptidase activity"/>
    <property type="evidence" value="ECO:0007669"/>
    <property type="project" value="TreeGrafter"/>
</dbReference>
<dbReference type="SUPFAM" id="SSF50156">
    <property type="entry name" value="PDZ domain-like"/>
    <property type="match status" value="1"/>
</dbReference>
<evidence type="ECO:0000256" key="3">
    <source>
        <dbReference type="ARBA" id="ARBA00022801"/>
    </source>
</evidence>
<name>A0A942UQE2_9BACI</name>
<dbReference type="InterPro" id="IPR005151">
    <property type="entry name" value="Tail-specific_protease"/>
</dbReference>
<evidence type="ECO:0000256" key="6">
    <source>
        <dbReference type="SAM" id="Phobius"/>
    </source>
</evidence>
<dbReference type="PANTHER" id="PTHR32060">
    <property type="entry name" value="TAIL-SPECIFIC PROTEASE"/>
    <property type="match status" value="1"/>
</dbReference>
<feature type="domain" description="PDZ" evidence="7">
    <location>
        <begin position="115"/>
        <end position="183"/>
    </location>
</feature>
<dbReference type="Pfam" id="PF03572">
    <property type="entry name" value="Peptidase_S41"/>
    <property type="match status" value="1"/>
</dbReference>
<evidence type="ECO:0000256" key="2">
    <source>
        <dbReference type="ARBA" id="ARBA00022670"/>
    </source>
</evidence>
<dbReference type="Proteomes" id="UP000676456">
    <property type="component" value="Unassembled WGS sequence"/>
</dbReference>
<dbReference type="SMART" id="SM00245">
    <property type="entry name" value="TSPc"/>
    <property type="match status" value="1"/>
</dbReference>
<keyword evidence="3 5" id="KW-0378">Hydrolase</keyword>
<dbReference type="InterPro" id="IPR055210">
    <property type="entry name" value="CtpA/B_N"/>
</dbReference>
<dbReference type="Gene3D" id="3.90.226.10">
    <property type="entry name" value="2-enoyl-CoA Hydratase, Chain A, domain 1"/>
    <property type="match status" value="1"/>
</dbReference>
<dbReference type="GO" id="GO:0008236">
    <property type="term" value="F:serine-type peptidase activity"/>
    <property type="evidence" value="ECO:0007669"/>
    <property type="project" value="UniProtKB-KW"/>
</dbReference>
<dbReference type="PANTHER" id="PTHR32060:SF30">
    <property type="entry name" value="CARBOXY-TERMINAL PROCESSING PROTEASE CTPA"/>
    <property type="match status" value="1"/>
</dbReference>
<keyword evidence="9" id="KW-1185">Reference proteome</keyword>
<dbReference type="InterPro" id="IPR029045">
    <property type="entry name" value="ClpP/crotonase-like_dom_sf"/>
</dbReference>
<comment type="caution">
    <text evidence="8">The sequence shown here is derived from an EMBL/GenBank/DDBJ whole genome shotgun (WGS) entry which is preliminary data.</text>
</comment>
<dbReference type="InterPro" id="IPR004447">
    <property type="entry name" value="Peptidase_S41A"/>
</dbReference>
<comment type="similarity">
    <text evidence="1 5">Belongs to the peptidase S41A family.</text>
</comment>
<keyword evidence="6" id="KW-0812">Transmembrane</keyword>
<dbReference type="NCBIfam" id="TIGR00225">
    <property type="entry name" value="prc"/>
    <property type="match status" value="1"/>
</dbReference>
<dbReference type="InterPro" id="IPR001478">
    <property type="entry name" value="PDZ"/>
</dbReference>
<evidence type="ECO:0000256" key="1">
    <source>
        <dbReference type="ARBA" id="ARBA00009179"/>
    </source>
</evidence>
<dbReference type="PROSITE" id="PS50106">
    <property type="entry name" value="PDZ"/>
    <property type="match status" value="1"/>
</dbReference>
<protein>
    <submittedName>
        <fullName evidence="8">PDZ domain-containing protein</fullName>
    </submittedName>
</protein>
<organism evidence="8 9">
    <name type="scientific">Lederbergia citrea</name>
    <dbReference type="NCBI Taxonomy" id="2833581"/>
    <lineage>
        <taxon>Bacteria</taxon>
        <taxon>Bacillati</taxon>
        <taxon>Bacillota</taxon>
        <taxon>Bacilli</taxon>
        <taxon>Bacillales</taxon>
        <taxon>Bacillaceae</taxon>
        <taxon>Lederbergia</taxon>
    </lineage>
</organism>
<evidence type="ECO:0000259" key="7">
    <source>
        <dbReference type="PROSITE" id="PS50106"/>
    </source>
</evidence>
<gene>
    <name evidence="8" type="ORF">KHA91_04980</name>
</gene>
<keyword evidence="4 5" id="KW-0720">Serine protease</keyword>
<dbReference type="FunFam" id="2.30.42.10:FF:000063">
    <property type="entry name" value="Peptidase, S41 family"/>
    <property type="match status" value="1"/>
</dbReference>
<dbReference type="GO" id="GO:0007165">
    <property type="term" value="P:signal transduction"/>
    <property type="evidence" value="ECO:0007669"/>
    <property type="project" value="TreeGrafter"/>
</dbReference>
<dbReference type="InterPro" id="IPR036365">
    <property type="entry name" value="PGBD-like_sf"/>
</dbReference>
<keyword evidence="2 5" id="KW-0645">Protease</keyword>
<dbReference type="AlphaFoldDB" id="A0A942UQE2"/>
<reference evidence="8 9" key="1">
    <citation type="submission" date="2021-05" db="EMBL/GenBank/DDBJ databases">
        <title>Novel Bacillus species.</title>
        <authorList>
            <person name="Liu G."/>
        </authorList>
    </citation>
    <scope>NUCLEOTIDE SEQUENCE [LARGE SCALE GENOMIC DNA]</scope>
    <source>
        <strain evidence="8 9">FJAT-49682</strain>
    </source>
</reference>
<accession>A0A942UQE2</accession>
<dbReference type="SUPFAM" id="SSF47090">
    <property type="entry name" value="PGBD-like"/>
    <property type="match status" value="1"/>
</dbReference>
<dbReference type="GO" id="GO:0030288">
    <property type="term" value="C:outer membrane-bounded periplasmic space"/>
    <property type="evidence" value="ECO:0007669"/>
    <property type="project" value="TreeGrafter"/>
</dbReference>